<organism evidence="6">
    <name type="scientific">Aureoumbra lagunensis</name>
    <dbReference type="NCBI Taxonomy" id="44058"/>
    <lineage>
        <taxon>Eukaryota</taxon>
        <taxon>Sar</taxon>
        <taxon>Stramenopiles</taxon>
        <taxon>Ochrophyta</taxon>
        <taxon>Pelagophyceae</taxon>
        <taxon>Pelagomonadales</taxon>
        <taxon>Aureoumbra</taxon>
    </lineage>
</organism>
<evidence type="ECO:0000313" key="6">
    <source>
        <dbReference type="EMBL" id="CAE0374862.1"/>
    </source>
</evidence>
<dbReference type="GO" id="GO:0051016">
    <property type="term" value="P:barbed-end actin filament capping"/>
    <property type="evidence" value="ECO:0007669"/>
    <property type="project" value="UniProtKB-UniRule"/>
</dbReference>
<dbReference type="AlphaFoldDB" id="A0A7S3K537"/>
<dbReference type="FunFam" id="3.90.1150.210:FF:000003">
    <property type="entry name" value="F-actin-capping protein subunit alpha"/>
    <property type="match status" value="1"/>
</dbReference>
<comment type="function">
    <text evidence="5">F-actin-capping proteins bind in a Ca(2+)-independent manner to the fast growing ends of actin filaments (barbed end) thereby blocking the exchange of subunits at these ends. Unlike other capping proteins (such as gelsolin and severin), these proteins do not sever actin filaments.</text>
</comment>
<dbReference type="Gene3D" id="3.90.1150.210">
    <property type="entry name" value="F-actin capping protein, beta subunit"/>
    <property type="match status" value="1"/>
</dbReference>
<dbReference type="Pfam" id="PF01267">
    <property type="entry name" value="F-actin_cap_A"/>
    <property type="match status" value="1"/>
</dbReference>
<protein>
    <recommendedName>
        <fullName evidence="2 5">F-actin-capping protein subunit alpha</fullName>
    </recommendedName>
</protein>
<dbReference type="PROSITE" id="PS00748">
    <property type="entry name" value="F_ACTIN_CAPPING_A_1"/>
    <property type="match status" value="1"/>
</dbReference>
<keyword evidence="4 5" id="KW-0009">Actin-binding</keyword>
<dbReference type="InterPro" id="IPR042489">
    <property type="entry name" value="CapZ_alpha_1"/>
</dbReference>
<sequence length="304" mass="34066">MSALVEEEDAEMGEEEEISDADKLAIVQHLMLNAPPGELDEVKSDALNLVPENLVSPAMLAGICRAYNVENLRAIQLEGENKKLIVCSQGEIDPTKYVDPSTGYVYAVDHVAGTTERVIAQKQVEDEETTIESDLNAGTELRQMVENKLNEYVSGRYPNNHGACAVYDATSGKEEDVLLHIVISGENVNLRNYWSGNWRSSWQVSSSNIIQGEIKVRAHYFEDGNVQLQTTKKIEASSLSTDSLPAAIVNYIQENESNLQQGLEDMYANMSHETFKAMRRVMPITRTKMKWNINEIALNRNLRK</sequence>
<accession>A0A7S3K537</accession>
<dbReference type="SUPFAM" id="SSF90096">
    <property type="entry name" value="Subunits of heterodimeric actin filament capping protein Capz"/>
    <property type="match status" value="1"/>
</dbReference>
<keyword evidence="3 5" id="KW-0117">Actin capping</keyword>
<dbReference type="EMBL" id="HBIJ01023680">
    <property type="protein sequence ID" value="CAE0374862.1"/>
    <property type="molecule type" value="Transcribed_RNA"/>
</dbReference>
<comment type="similarity">
    <text evidence="1 5">Belongs to the F-actin-capping protein alpha subunit family.</text>
</comment>
<dbReference type="GO" id="GO:0008290">
    <property type="term" value="C:F-actin capping protein complex"/>
    <property type="evidence" value="ECO:0007669"/>
    <property type="project" value="UniProtKB-UniRule"/>
</dbReference>
<proteinExistence type="inferred from homology"/>
<evidence type="ECO:0000256" key="4">
    <source>
        <dbReference type="ARBA" id="ARBA00023203"/>
    </source>
</evidence>
<dbReference type="Gene3D" id="3.30.1140.60">
    <property type="entry name" value="F-actin capping protein, alpha subunit"/>
    <property type="match status" value="1"/>
</dbReference>
<dbReference type="PANTHER" id="PTHR10653:SF0">
    <property type="entry name" value="F-ACTIN-CAPPING PROTEIN SUBUNIT ALPHA"/>
    <property type="match status" value="1"/>
</dbReference>
<dbReference type="InterPro" id="IPR017865">
    <property type="entry name" value="F-actin_cap_asu_CS"/>
</dbReference>
<reference evidence="6" key="1">
    <citation type="submission" date="2021-01" db="EMBL/GenBank/DDBJ databases">
        <authorList>
            <person name="Corre E."/>
            <person name="Pelletier E."/>
            <person name="Niang G."/>
            <person name="Scheremetjew M."/>
            <person name="Finn R."/>
            <person name="Kale V."/>
            <person name="Holt S."/>
            <person name="Cochrane G."/>
            <person name="Meng A."/>
            <person name="Brown T."/>
            <person name="Cohen L."/>
        </authorList>
    </citation>
    <scope>NUCLEOTIDE SEQUENCE</scope>
    <source>
        <strain evidence="6">CCMP1510</strain>
    </source>
</reference>
<evidence type="ECO:0000256" key="3">
    <source>
        <dbReference type="ARBA" id="ARBA00022467"/>
    </source>
</evidence>
<dbReference type="PRINTS" id="PR00191">
    <property type="entry name" value="FACTINCAPA"/>
</dbReference>
<dbReference type="GO" id="GO:0051015">
    <property type="term" value="F:actin filament binding"/>
    <property type="evidence" value="ECO:0007669"/>
    <property type="project" value="TreeGrafter"/>
</dbReference>
<evidence type="ECO:0000256" key="2">
    <source>
        <dbReference type="ARBA" id="ARBA00014038"/>
    </source>
</evidence>
<dbReference type="PANTHER" id="PTHR10653">
    <property type="entry name" value="F-ACTIN-CAPPING PROTEIN SUBUNIT ALPHA"/>
    <property type="match status" value="1"/>
</dbReference>
<dbReference type="InterPro" id="IPR042276">
    <property type="entry name" value="CapZ_alpha/beta_2"/>
</dbReference>
<dbReference type="GO" id="GO:0030036">
    <property type="term" value="P:actin cytoskeleton organization"/>
    <property type="evidence" value="ECO:0007669"/>
    <property type="project" value="TreeGrafter"/>
</dbReference>
<evidence type="ECO:0000256" key="1">
    <source>
        <dbReference type="ARBA" id="ARBA00010479"/>
    </source>
</evidence>
<dbReference type="InterPro" id="IPR037282">
    <property type="entry name" value="CapZ_alpha/beta"/>
</dbReference>
<gene>
    <name evidence="6" type="ORF">ALAG00032_LOCUS15666</name>
</gene>
<dbReference type="GO" id="GO:0030863">
    <property type="term" value="C:cortical cytoskeleton"/>
    <property type="evidence" value="ECO:0007669"/>
    <property type="project" value="TreeGrafter"/>
</dbReference>
<dbReference type="InterPro" id="IPR002189">
    <property type="entry name" value="CapZ_alpha"/>
</dbReference>
<evidence type="ECO:0000256" key="5">
    <source>
        <dbReference type="RuleBase" id="RU365077"/>
    </source>
</evidence>
<name>A0A7S3K537_9STRA</name>
<comment type="subunit">
    <text evidence="5">Heterodimer of an alpha and a beta subunit.</text>
</comment>